<reference evidence="1" key="1">
    <citation type="journal article" date="2022" name="bioRxiv">
        <title>Sequencing and chromosome-scale assembly of the giantPleurodeles waltlgenome.</title>
        <authorList>
            <person name="Brown T."/>
            <person name="Elewa A."/>
            <person name="Iarovenko S."/>
            <person name="Subramanian E."/>
            <person name="Araus A.J."/>
            <person name="Petzold A."/>
            <person name="Susuki M."/>
            <person name="Suzuki K.-i.T."/>
            <person name="Hayashi T."/>
            <person name="Toyoda A."/>
            <person name="Oliveira C."/>
            <person name="Osipova E."/>
            <person name="Leigh N.D."/>
            <person name="Simon A."/>
            <person name="Yun M.H."/>
        </authorList>
    </citation>
    <scope>NUCLEOTIDE SEQUENCE</scope>
    <source>
        <strain evidence="1">20211129_DDA</strain>
        <tissue evidence="1">Liver</tissue>
    </source>
</reference>
<evidence type="ECO:0000313" key="2">
    <source>
        <dbReference type="Proteomes" id="UP001066276"/>
    </source>
</evidence>
<dbReference type="EMBL" id="JANPWB010000010">
    <property type="protein sequence ID" value="KAJ1133927.1"/>
    <property type="molecule type" value="Genomic_DNA"/>
</dbReference>
<organism evidence="1 2">
    <name type="scientific">Pleurodeles waltl</name>
    <name type="common">Iberian ribbed newt</name>
    <dbReference type="NCBI Taxonomy" id="8319"/>
    <lineage>
        <taxon>Eukaryota</taxon>
        <taxon>Metazoa</taxon>
        <taxon>Chordata</taxon>
        <taxon>Craniata</taxon>
        <taxon>Vertebrata</taxon>
        <taxon>Euteleostomi</taxon>
        <taxon>Amphibia</taxon>
        <taxon>Batrachia</taxon>
        <taxon>Caudata</taxon>
        <taxon>Salamandroidea</taxon>
        <taxon>Salamandridae</taxon>
        <taxon>Pleurodelinae</taxon>
        <taxon>Pleurodeles</taxon>
    </lineage>
</organism>
<dbReference type="Proteomes" id="UP001066276">
    <property type="component" value="Chromosome 6"/>
</dbReference>
<gene>
    <name evidence="1" type="ORF">NDU88_000397</name>
</gene>
<protein>
    <submittedName>
        <fullName evidence="1">Uncharacterized protein</fullName>
    </submittedName>
</protein>
<accession>A0AAV7Q306</accession>
<name>A0AAV7Q306_PLEWA</name>
<sequence length="109" mass="12578">MKVHRRVVGRPLMKVHRRVVGRSLMKVHRRFVGRPLMKVHRRVVRRPLMKVHRRVVGRPLWGNQLVGSEKTYYFFAFDPVVDGPSPCVHSAAAAAHRVEASESIVRAPR</sequence>
<dbReference type="AlphaFoldDB" id="A0AAV7Q306"/>
<evidence type="ECO:0000313" key="1">
    <source>
        <dbReference type="EMBL" id="KAJ1133927.1"/>
    </source>
</evidence>
<proteinExistence type="predicted"/>
<keyword evidence="2" id="KW-1185">Reference proteome</keyword>
<comment type="caution">
    <text evidence="1">The sequence shown here is derived from an EMBL/GenBank/DDBJ whole genome shotgun (WGS) entry which is preliminary data.</text>
</comment>